<dbReference type="PROSITE" id="PS01228">
    <property type="entry name" value="COF_1"/>
    <property type="match status" value="1"/>
</dbReference>
<reference evidence="2 3" key="1">
    <citation type="journal article" date="2012" name="BMC Genomics">
        <title>Comparative genomic analysis and phylogenetic position of Theileria equi.</title>
        <authorList>
            <person name="Kappmeyer L.S."/>
            <person name="Thiagarajan M."/>
            <person name="Herndon D.R."/>
            <person name="Ramsay J.D."/>
            <person name="Caler E."/>
            <person name="Djikeng A."/>
            <person name="Gillespie J.J."/>
            <person name="Lau A.O."/>
            <person name="Roalson E.H."/>
            <person name="Silva J.C."/>
            <person name="Silva M.G."/>
            <person name="Suarez C.E."/>
            <person name="Ueti M.W."/>
            <person name="Nene V.M."/>
            <person name="Mealey R.H."/>
            <person name="Knowles D.P."/>
            <person name="Brayton K.A."/>
        </authorList>
    </citation>
    <scope>NUCLEOTIDE SEQUENCE [LARGE SCALE GENOMIC DNA]</scope>
    <source>
        <strain evidence="2 3">WA</strain>
    </source>
</reference>
<dbReference type="EMBL" id="ACOU01000007">
    <property type="protein sequence ID" value="EKX72372.1"/>
    <property type="molecule type" value="Genomic_DNA"/>
</dbReference>
<keyword evidence="1" id="KW-0732">Signal</keyword>
<dbReference type="InterPro" id="IPR023214">
    <property type="entry name" value="HAD_sf"/>
</dbReference>
<evidence type="ECO:0000313" key="3">
    <source>
        <dbReference type="Proteomes" id="UP000031512"/>
    </source>
</evidence>
<dbReference type="SUPFAM" id="SSF56784">
    <property type="entry name" value="HAD-like"/>
    <property type="match status" value="1"/>
</dbReference>
<proteinExistence type="predicted"/>
<dbReference type="GeneID" id="15805147"/>
<dbReference type="Gene3D" id="3.40.50.1000">
    <property type="entry name" value="HAD superfamily/HAD-like"/>
    <property type="match status" value="2"/>
</dbReference>
<dbReference type="PANTHER" id="PTHR10000">
    <property type="entry name" value="PHOSPHOSERINE PHOSPHATASE"/>
    <property type="match status" value="1"/>
</dbReference>
<dbReference type="PANTHER" id="PTHR10000:SF8">
    <property type="entry name" value="HAD SUPERFAMILY HYDROLASE-LIKE, TYPE 3"/>
    <property type="match status" value="1"/>
</dbReference>
<comment type="caution">
    <text evidence="2">The sequence shown here is derived from an EMBL/GenBank/DDBJ whole genome shotgun (WGS) entry which is preliminary data.</text>
</comment>
<dbReference type="GO" id="GO:0005829">
    <property type="term" value="C:cytosol"/>
    <property type="evidence" value="ECO:0007669"/>
    <property type="project" value="TreeGrafter"/>
</dbReference>
<dbReference type="RefSeq" id="XP_004831824.1">
    <property type="nucleotide sequence ID" value="XM_004831767.1"/>
</dbReference>
<evidence type="ECO:0000256" key="1">
    <source>
        <dbReference type="SAM" id="SignalP"/>
    </source>
</evidence>
<accession>L1LA93</accession>
<dbReference type="VEuPathDB" id="PiroplasmaDB:BEWA_048390"/>
<dbReference type="InterPro" id="IPR036412">
    <property type="entry name" value="HAD-like_sf"/>
</dbReference>
<keyword evidence="3" id="KW-1185">Reference proteome</keyword>
<feature type="chain" id="PRO_5003952291" evidence="1">
    <location>
        <begin position="19"/>
        <end position="260"/>
    </location>
</feature>
<dbReference type="GO" id="GO:0019143">
    <property type="term" value="F:3-deoxy-manno-octulosonate-8-phosphatase activity"/>
    <property type="evidence" value="ECO:0007669"/>
    <property type="project" value="UniProtKB-EC"/>
</dbReference>
<evidence type="ECO:0000313" key="2">
    <source>
        <dbReference type="EMBL" id="EKX72372.1"/>
    </source>
</evidence>
<dbReference type="EC" id="3.1.3.45" evidence="2"/>
<dbReference type="OrthoDB" id="27226at2759"/>
<dbReference type="KEGG" id="beq:BEWA_048390"/>
<gene>
    <name evidence="2" type="ORF">BEWA_048390</name>
</gene>
<protein>
    <submittedName>
        <fullName evidence="2">Haloacid dehalogenase-like hydrolase family member protein</fullName>
        <ecNumber evidence="2">3.1.3.45</ecNumber>
    </submittedName>
</protein>
<organism evidence="2 3">
    <name type="scientific">Theileria equi strain WA</name>
    <dbReference type="NCBI Taxonomy" id="1537102"/>
    <lineage>
        <taxon>Eukaryota</taxon>
        <taxon>Sar</taxon>
        <taxon>Alveolata</taxon>
        <taxon>Apicomplexa</taxon>
        <taxon>Aconoidasida</taxon>
        <taxon>Piroplasmida</taxon>
        <taxon>Theileriidae</taxon>
        <taxon>Theileria</taxon>
    </lineage>
</organism>
<dbReference type="GO" id="GO:0000287">
    <property type="term" value="F:magnesium ion binding"/>
    <property type="evidence" value="ECO:0007669"/>
    <property type="project" value="TreeGrafter"/>
</dbReference>
<keyword evidence="2" id="KW-0378">Hydrolase</keyword>
<dbReference type="Proteomes" id="UP000031512">
    <property type="component" value="Unassembled WGS sequence"/>
</dbReference>
<sequence length="260" mass="28762">MRIGYIAYILSLVGFCVCGPGYAGLQGVNQSDEHDSTNSSLTYSAPSRDISKFVKPENPPKYFAIDIDGTLLAKNKEGWERNIEAFAKAREMGYTPFLCTGNSFGRSMSKLGQEFIERTGYKGYPGVYLHGIQIYDSDGNRLKPKYNVPTFLLWIKSAILVEIMGRFICSTFMGKWLSNSVCSINKATGIKDLMKPLGVPPEQCGFIGNDWNDIQAMDFCDISFAVGNAPDYVKKHAKVVLDKTCDEGAVAEALQLTYGF</sequence>
<dbReference type="Pfam" id="PF08282">
    <property type="entry name" value="Hydrolase_3"/>
    <property type="match status" value="2"/>
</dbReference>
<feature type="signal peptide" evidence="1">
    <location>
        <begin position="1"/>
        <end position="18"/>
    </location>
</feature>
<name>L1LA93_THEEQ</name>
<dbReference type="AlphaFoldDB" id="L1LA93"/>